<dbReference type="Gene3D" id="3.30.565.10">
    <property type="entry name" value="Histidine kinase-like ATPase, C-terminal domain"/>
    <property type="match status" value="1"/>
</dbReference>
<dbReference type="PANTHER" id="PTHR43719">
    <property type="entry name" value="TWO-COMPONENT HISTIDINE KINASE"/>
    <property type="match status" value="1"/>
</dbReference>
<dbReference type="InterPro" id="IPR005467">
    <property type="entry name" value="His_kinase_dom"/>
</dbReference>
<dbReference type="Pfam" id="PF02518">
    <property type="entry name" value="HATPase_c"/>
    <property type="match status" value="1"/>
</dbReference>
<feature type="region of interest" description="Disordered" evidence="3">
    <location>
        <begin position="209"/>
        <end position="255"/>
    </location>
</feature>
<dbReference type="SMART" id="SM00387">
    <property type="entry name" value="HATPase_c"/>
    <property type="match status" value="1"/>
</dbReference>
<evidence type="ECO:0000256" key="2">
    <source>
        <dbReference type="PROSITE-ProRule" id="PRU00169"/>
    </source>
</evidence>
<comment type="caution">
    <text evidence="6">The sequence shown here is derived from an EMBL/GenBank/DDBJ whole genome shotgun (WGS) entry which is preliminary data.</text>
</comment>
<dbReference type="SUPFAM" id="SSF55874">
    <property type="entry name" value="ATPase domain of HSP90 chaperone/DNA topoisomerase II/histidine kinase"/>
    <property type="match status" value="1"/>
</dbReference>
<feature type="modified residue" description="4-aspartylphosphate" evidence="2">
    <location>
        <position position="824"/>
    </location>
</feature>
<dbReference type="EMBL" id="JAOPGA020000821">
    <property type="protein sequence ID" value="KAL0482135.1"/>
    <property type="molecule type" value="Genomic_DNA"/>
</dbReference>
<dbReference type="Pfam" id="PF00072">
    <property type="entry name" value="Response_reg"/>
    <property type="match status" value="1"/>
</dbReference>
<keyword evidence="1 2" id="KW-0597">Phosphoprotein</keyword>
<protein>
    <submittedName>
        <fullName evidence="6">Uncharacterized protein</fullName>
    </submittedName>
</protein>
<feature type="compositionally biased region" description="Low complexity" evidence="3">
    <location>
        <begin position="713"/>
        <end position="724"/>
    </location>
</feature>
<proteinExistence type="predicted"/>
<feature type="compositionally biased region" description="Polar residues" evidence="3">
    <location>
        <begin position="402"/>
        <end position="417"/>
    </location>
</feature>
<dbReference type="InterPro" id="IPR003594">
    <property type="entry name" value="HATPase_dom"/>
</dbReference>
<feature type="region of interest" description="Disordered" evidence="3">
    <location>
        <begin position="374"/>
        <end position="417"/>
    </location>
</feature>
<dbReference type="GO" id="GO:0016772">
    <property type="term" value="F:transferase activity, transferring phosphorus-containing groups"/>
    <property type="evidence" value="ECO:0007669"/>
    <property type="project" value="InterPro"/>
</dbReference>
<evidence type="ECO:0000313" key="7">
    <source>
        <dbReference type="Proteomes" id="UP001431209"/>
    </source>
</evidence>
<keyword evidence="7" id="KW-1185">Reference proteome</keyword>
<feature type="domain" description="Histidine kinase" evidence="4">
    <location>
        <begin position="1"/>
        <end position="191"/>
    </location>
</feature>
<name>A0AAW2YY88_9EUKA</name>
<reference evidence="6 7" key="1">
    <citation type="submission" date="2024-03" db="EMBL/GenBank/DDBJ databases">
        <title>The Acrasis kona genome and developmental transcriptomes reveal deep origins of eukaryotic multicellular pathways.</title>
        <authorList>
            <person name="Sheikh S."/>
            <person name="Fu C.-J."/>
            <person name="Brown M.W."/>
            <person name="Baldauf S.L."/>
        </authorList>
    </citation>
    <scope>NUCLEOTIDE SEQUENCE [LARGE SCALE GENOMIC DNA]</scope>
    <source>
        <strain evidence="6 7">ATCC MYA-3509</strain>
    </source>
</reference>
<feature type="compositionally biased region" description="Polar residues" evidence="3">
    <location>
        <begin position="663"/>
        <end position="676"/>
    </location>
</feature>
<dbReference type="InterPro" id="IPR001789">
    <property type="entry name" value="Sig_transdc_resp-reg_receiver"/>
</dbReference>
<dbReference type="FunFam" id="3.30.565.10:FF:000010">
    <property type="entry name" value="Sensor histidine kinase RcsC"/>
    <property type="match status" value="1"/>
</dbReference>
<dbReference type="InterPro" id="IPR036890">
    <property type="entry name" value="HATPase_C_sf"/>
</dbReference>
<dbReference type="GO" id="GO:0000160">
    <property type="term" value="P:phosphorelay signal transduction system"/>
    <property type="evidence" value="ECO:0007669"/>
    <property type="project" value="InterPro"/>
</dbReference>
<sequence length="899" mass="100294">MITYSCKILSNIIKDILFSSKLDSGNLSLDKVRFSMKKAVEQVVLISSVTALKRGIDVALLIDVSKQAIKLPNIMYGDVSKFQQILTNLMGNAIKFTERGSVTVRVSVKERIGNQVRVAVAIKDTGIGISKAKVPQLFKMFSRVHEDRKFEGTGLGLAICKNLVSLMSGEIGVKSRVNEGSEFWFSVLFQTSQEKLKFPVGASNILKRRGTTETTDSDGERRASLLEDNKSNTSGDDSDQEGINNNNEDDDESEKNKLQYSDIHDYVNKHMKGTVMLIIYNSEIVRDITRRYMISFGVECCFVKNSEGIMKDAESLRSGLYETLYGGSKKSTISSKRSKWLVQKPISTVLIDDNVFWNHNHAFQNQQLNLFDSNSSGANNASNGASSNGSNSNHDRDVDPNNLFNSHSVDPKQSASQLVRRSSHTFMFERVGKLMNKLKVLIYNHNLKCDGQLQEHIQYVCAYHQFDIHKFHQQQQFETFNASFRKPLLLSTVEKMFRDMAASVKKRDTQSMQDKQFMTGDQLVSGSGPSFLTIPAQRYALSRKRMSLQPRDEAILPPLYPRNQQLLTGDLDEDVDEMSDVAIVQNEEMFSNYKFPLRRESNDMNVTFGAMPATSLTDQQNMYKKQLAVDLSGYRKSSSPAIFHIDPRRNQQQLKAISPPMLSFQNNAQSRSSNDLTRMMNAPLPLPAQRTPPPPNTYPSTSTQEMDMQQGIATASSSSSSSTSEVVSSSSAAAAAAATSSDVLELNVIVADDNLLNRKIIMGIVQRCNIVDSGNNVKHGLLEVIRKHKIKSLKVTPTPAEHGQKVLNIINENQSSKFDLIFMDVHMDVMDGIESTKKIRCGEVGKDDHVMIVGVTGADNAEEECIQAGMDDVLPKPTPIPRLHETIAKVIAKRMESKN</sequence>
<dbReference type="SMART" id="SM00448">
    <property type="entry name" value="REC"/>
    <property type="match status" value="1"/>
</dbReference>
<dbReference type="InterPro" id="IPR050956">
    <property type="entry name" value="2C_system_His_kinase"/>
</dbReference>
<dbReference type="PROSITE" id="PS50109">
    <property type="entry name" value="HIS_KIN"/>
    <property type="match status" value="1"/>
</dbReference>
<dbReference type="PANTHER" id="PTHR43719:SF28">
    <property type="entry name" value="PEROXIDE STRESS-ACTIVATED HISTIDINE KINASE MAK1-RELATED"/>
    <property type="match status" value="1"/>
</dbReference>
<dbReference type="PROSITE" id="PS50110">
    <property type="entry name" value="RESPONSE_REGULATORY"/>
    <property type="match status" value="1"/>
</dbReference>
<dbReference type="Proteomes" id="UP001431209">
    <property type="component" value="Unassembled WGS sequence"/>
</dbReference>
<feature type="region of interest" description="Disordered" evidence="3">
    <location>
        <begin position="657"/>
        <end position="724"/>
    </location>
</feature>
<evidence type="ECO:0000313" key="6">
    <source>
        <dbReference type="EMBL" id="KAL0482135.1"/>
    </source>
</evidence>
<gene>
    <name evidence="6" type="ORF">AKO1_013348</name>
</gene>
<feature type="compositionally biased region" description="Low complexity" evidence="3">
    <location>
        <begin position="374"/>
        <end position="392"/>
    </location>
</feature>
<evidence type="ECO:0000256" key="3">
    <source>
        <dbReference type="SAM" id="MobiDB-lite"/>
    </source>
</evidence>
<dbReference type="SUPFAM" id="SSF52172">
    <property type="entry name" value="CheY-like"/>
    <property type="match status" value="1"/>
</dbReference>
<dbReference type="CDD" id="cd17546">
    <property type="entry name" value="REC_hyHK_CKI1_RcsC-like"/>
    <property type="match status" value="1"/>
</dbReference>
<dbReference type="InterPro" id="IPR004358">
    <property type="entry name" value="Sig_transdc_His_kin-like_C"/>
</dbReference>
<organism evidence="6 7">
    <name type="scientific">Acrasis kona</name>
    <dbReference type="NCBI Taxonomy" id="1008807"/>
    <lineage>
        <taxon>Eukaryota</taxon>
        <taxon>Discoba</taxon>
        <taxon>Heterolobosea</taxon>
        <taxon>Tetramitia</taxon>
        <taxon>Eutetramitia</taxon>
        <taxon>Acrasidae</taxon>
        <taxon>Acrasis</taxon>
    </lineage>
</organism>
<evidence type="ECO:0000256" key="1">
    <source>
        <dbReference type="ARBA" id="ARBA00022553"/>
    </source>
</evidence>
<evidence type="ECO:0000259" key="5">
    <source>
        <dbReference type="PROSITE" id="PS50110"/>
    </source>
</evidence>
<dbReference type="PRINTS" id="PR00344">
    <property type="entry name" value="BCTRLSENSOR"/>
</dbReference>
<dbReference type="InterPro" id="IPR011006">
    <property type="entry name" value="CheY-like_superfamily"/>
</dbReference>
<evidence type="ECO:0000259" key="4">
    <source>
        <dbReference type="PROSITE" id="PS50109"/>
    </source>
</evidence>
<feature type="compositionally biased region" description="Pro residues" evidence="3">
    <location>
        <begin position="684"/>
        <end position="697"/>
    </location>
</feature>
<dbReference type="AlphaFoldDB" id="A0AAW2YY88"/>
<feature type="domain" description="Response regulatory" evidence="5">
    <location>
        <begin position="747"/>
        <end position="891"/>
    </location>
</feature>
<dbReference type="Gene3D" id="3.40.50.2300">
    <property type="match status" value="1"/>
</dbReference>
<accession>A0AAW2YY88</accession>
<feature type="compositionally biased region" description="Basic and acidic residues" evidence="3">
    <location>
        <begin position="218"/>
        <end position="230"/>
    </location>
</feature>
<dbReference type="CDD" id="cd16922">
    <property type="entry name" value="HATPase_EvgS-ArcB-TorS-like"/>
    <property type="match status" value="1"/>
</dbReference>